<keyword evidence="2" id="KW-0812">Transmembrane</keyword>
<dbReference type="Pfam" id="PF13367">
    <property type="entry name" value="PrsW-protease"/>
    <property type="match status" value="1"/>
</dbReference>
<accession>A0AAD3H0A6</accession>
<organism evidence="3 4">
    <name type="scientific">Chaetoceros tenuissimus</name>
    <dbReference type="NCBI Taxonomy" id="426638"/>
    <lineage>
        <taxon>Eukaryota</taxon>
        <taxon>Sar</taxon>
        <taxon>Stramenopiles</taxon>
        <taxon>Ochrophyta</taxon>
        <taxon>Bacillariophyta</taxon>
        <taxon>Coscinodiscophyceae</taxon>
        <taxon>Chaetocerotophycidae</taxon>
        <taxon>Chaetocerotales</taxon>
        <taxon>Chaetocerotaceae</taxon>
        <taxon>Chaetoceros</taxon>
    </lineage>
</organism>
<feature type="transmembrane region" description="Helical" evidence="2">
    <location>
        <begin position="472"/>
        <end position="496"/>
    </location>
</feature>
<feature type="transmembrane region" description="Helical" evidence="2">
    <location>
        <begin position="535"/>
        <end position="556"/>
    </location>
</feature>
<reference evidence="3 4" key="1">
    <citation type="journal article" date="2021" name="Sci. Rep.">
        <title>The genome of the diatom Chaetoceros tenuissimus carries an ancient integrated fragment of an extant virus.</title>
        <authorList>
            <person name="Hongo Y."/>
            <person name="Kimura K."/>
            <person name="Takaki Y."/>
            <person name="Yoshida Y."/>
            <person name="Baba S."/>
            <person name="Kobayashi G."/>
            <person name="Nagasaki K."/>
            <person name="Hano T."/>
            <person name="Tomaru Y."/>
        </authorList>
    </citation>
    <scope>NUCLEOTIDE SEQUENCE [LARGE SCALE GENOMIC DNA]</scope>
    <source>
        <strain evidence="3 4">NIES-3715</strain>
    </source>
</reference>
<gene>
    <name evidence="3" type="ORF">CTEN210_02060</name>
</gene>
<sequence length="843" mass="96388">MLAFGEKPDSVPITNNDDENTSTKSGKKPFFKKLFSRSSSKKKNHTIDETDQNQGDYIPPFQLPDDDQSRKSNFANDNMSIATRQSQYSQATTKSKRKRRKGLKRYRGFSTSISSLFLDESLVCPSAAWCGILSSARTEHLLHVRNQERKVQASEKKSPSKILSIAILVTSIAMILTYMIWGFGTKPQMHYGGYYYRNLERNDQLKKHYVPNVMRFKEYHEQFWLPIESMAKDILYQNEHTVTHTGTTFQERSLRQKNILDNEKLANYIRIGLCAFFCLILGIFGRRKRMMTRFAVLRARAQDDKTYYGSHKVFLTGKDKKMAREDKYDGACGHSLCGCYPIDRNEDEDEEEQDCMNTLWNKFSKMCCGKMCRIWVQCCSICALAQEAREARLLLPPKHQRVDYITHQPFEEYYRNVFFLRRKWKESKQKFGWQSHFDALSKLSKYIVSMFAAVTLAIILTEQFNPRANFTWADACVLIMTFVQSFVVVGIVHGIFHKSDLSLDAVIKFFAVGFLVATPMAFVIEVIVVNFLISIYYTIAMIVSLFAGEGIGTWIYDNYKYFMIFADIIQAFLVAAASEEISKYYSFRAIEHPDLIFLTGLDRMKQDVKAKIGGGESYPYSSNNASLLDSRTGTFESNFSGTKGWRHHRGHSKGRSKAFGKKEFEEDLELRTVRQRAAAVTTAMISTAVGLACAENFIYVFFLGSQNTQEEITMLIFRSIFPVHALCAAIQSLGVIKKFLEEDNESGNIGVGSIVWPAIILHGAFDSALMLINSYLDIVEDVDDDANNHYDPVLLNTIAGVCVTSVMIIATVWYWRKNRQQKARLKVLELENLEAIGQLPEIV</sequence>
<feature type="compositionally biased region" description="Basic residues" evidence="1">
    <location>
        <begin position="94"/>
        <end position="103"/>
    </location>
</feature>
<feature type="transmembrane region" description="Helical" evidence="2">
    <location>
        <begin position="162"/>
        <end position="181"/>
    </location>
</feature>
<evidence type="ECO:0000313" key="3">
    <source>
        <dbReference type="EMBL" id="GFH45586.1"/>
    </source>
</evidence>
<comment type="caution">
    <text evidence="3">The sequence shown here is derived from an EMBL/GenBank/DDBJ whole genome shotgun (WGS) entry which is preliminary data.</text>
</comment>
<feature type="transmembrane region" description="Helical" evidence="2">
    <location>
        <begin position="793"/>
        <end position="815"/>
    </location>
</feature>
<dbReference type="Proteomes" id="UP001054902">
    <property type="component" value="Unassembled WGS sequence"/>
</dbReference>
<keyword evidence="4" id="KW-1185">Reference proteome</keyword>
<feature type="region of interest" description="Disordered" evidence="1">
    <location>
        <begin position="1"/>
        <end position="103"/>
    </location>
</feature>
<feature type="compositionally biased region" description="Basic residues" evidence="1">
    <location>
        <begin position="25"/>
        <end position="44"/>
    </location>
</feature>
<dbReference type="InterPro" id="IPR026898">
    <property type="entry name" value="PrsW"/>
</dbReference>
<proteinExistence type="predicted"/>
<feature type="compositionally biased region" description="Polar residues" evidence="1">
    <location>
        <begin position="71"/>
        <end position="93"/>
    </location>
</feature>
<evidence type="ECO:0000313" key="4">
    <source>
        <dbReference type="Proteomes" id="UP001054902"/>
    </source>
</evidence>
<dbReference type="EMBL" id="BLLK01000020">
    <property type="protein sequence ID" value="GFH45586.1"/>
    <property type="molecule type" value="Genomic_DNA"/>
</dbReference>
<evidence type="ECO:0000256" key="1">
    <source>
        <dbReference type="SAM" id="MobiDB-lite"/>
    </source>
</evidence>
<keyword evidence="2" id="KW-1133">Transmembrane helix</keyword>
<keyword evidence="2" id="KW-0472">Membrane</keyword>
<name>A0AAD3H0A6_9STRA</name>
<feature type="transmembrane region" description="Helical" evidence="2">
    <location>
        <begin position="443"/>
        <end position="460"/>
    </location>
</feature>
<feature type="transmembrane region" description="Helical" evidence="2">
    <location>
        <begin position="508"/>
        <end position="529"/>
    </location>
</feature>
<feature type="transmembrane region" description="Helical" evidence="2">
    <location>
        <begin position="748"/>
        <end position="773"/>
    </location>
</feature>
<protein>
    <submittedName>
        <fullName evidence="3">Uncharacterized protein</fullName>
    </submittedName>
</protein>
<dbReference type="AlphaFoldDB" id="A0AAD3H0A6"/>
<evidence type="ECO:0000256" key="2">
    <source>
        <dbReference type="SAM" id="Phobius"/>
    </source>
</evidence>
<feature type="transmembrane region" description="Helical" evidence="2">
    <location>
        <begin position="265"/>
        <end position="284"/>
    </location>
</feature>
<feature type="transmembrane region" description="Helical" evidence="2">
    <location>
        <begin position="715"/>
        <end position="736"/>
    </location>
</feature>
<feature type="transmembrane region" description="Helical" evidence="2">
    <location>
        <begin position="677"/>
        <end position="703"/>
    </location>
</feature>
<dbReference type="GO" id="GO:0008233">
    <property type="term" value="F:peptidase activity"/>
    <property type="evidence" value="ECO:0007669"/>
    <property type="project" value="InterPro"/>
</dbReference>